<dbReference type="Proteomes" id="UP000324800">
    <property type="component" value="Unassembled WGS sequence"/>
</dbReference>
<dbReference type="PANTHER" id="PTHR43272">
    <property type="entry name" value="LONG-CHAIN-FATTY-ACID--COA LIGASE"/>
    <property type="match status" value="1"/>
</dbReference>
<comment type="caution">
    <text evidence="3">The sequence shown here is derived from an EMBL/GenBank/DDBJ whole genome shotgun (WGS) entry which is preliminary data.</text>
</comment>
<reference evidence="3 4" key="1">
    <citation type="submission" date="2019-03" db="EMBL/GenBank/DDBJ databases">
        <title>Single cell metagenomics reveals metabolic interactions within the superorganism composed of flagellate Streblomastix strix and complex community of Bacteroidetes bacteria on its surface.</title>
        <authorList>
            <person name="Treitli S.C."/>
            <person name="Kolisko M."/>
            <person name="Husnik F."/>
            <person name="Keeling P."/>
            <person name="Hampl V."/>
        </authorList>
    </citation>
    <scope>NUCLEOTIDE SEQUENCE [LARGE SCALE GENOMIC DNA]</scope>
    <source>
        <strain evidence="3">ST1C</strain>
    </source>
</reference>
<dbReference type="AlphaFoldDB" id="A0A5J4VPZ4"/>
<dbReference type="GO" id="GO:0004467">
    <property type="term" value="F:long-chain fatty acid-CoA ligase activity"/>
    <property type="evidence" value="ECO:0007669"/>
    <property type="project" value="TreeGrafter"/>
</dbReference>
<dbReference type="GO" id="GO:0016020">
    <property type="term" value="C:membrane"/>
    <property type="evidence" value="ECO:0007669"/>
    <property type="project" value="TreeGrafter"/>
</dbReference>
<proteinExistence type="predicted"/>
<dbReference type="EMBL" id="SNRW01005796">
    <property type="protein sequence ID" value="KAA6384363.1"/>
    <property type="molecule type" value="Genomic_DNA"/>
</dbReference>
<evidence type="ECO:0000313" key="4">
    <source>
        <dbReference type="Proteomes" id="UP000324800"/>
    </source>
</evidence>
<feature type="domain" description="AMP-dependent synthetase/ligase" evidence="2">
    <location>
        <begin position="312"/>
        <end position="683"/>
    </location>
</feature>
<dbReference type="GO" id="GO:0005783">
    <property type="term" value="C:endoplasmic reticulum"/>
    <property type="evidence" value="ECO:0007669"/>
    <property type="project" value="TreeGrafter"/>
</dbReference>
<organism evidence="3 4">
    <name type="scientific">Streblomastix strix</name>
    <dbReference type="NCBI Taxonomy" id="222440"/>
    <lineage>
        <taxon>Eukaryota</taxon>
        <taxon>Metamonada</taxon>
        <taxon>Preaxostyla</taxon>
        <taxon>Oxymonadida</taxon>
        <taxon>Streblomastigidae</taxon>
        <taxon>Streblomastix</taxon>
    </lineage>
</organism>
<feature type="compositionally biased region" description="Basic and acidic residues" evidence="1">
    <location>
        <begin position="929"/>
        <end position="960"/>
    </location>
</feature>
<feature type="compositionally biased region" description="Low complexity" evidence="1">
    <location>
        <begin position="323"/>
        <end position="339"/>
    </location>
</feature>
<dbReference type="OrthoDB" id="1700726at2759"/>
<dbReference type="PROSITE" id="PS00455">
    <property type="entry name" value="AMP_BINDING"/>
    <property type="match status" value="1"/>
</dbReference>
<feature type="region of interest" description="Disordered" evidence="1">
    <location>
        <begin position="929"/>
        <end position="963"/>
    </location>
</feature>
<dbReference type="PANTHER" id="PTHR43272:SF3">
    <property type="entry name" value="LONG CHAIN ACYL-COA SYNTHETASE 4"/>
    <property type="match status" value="1"/>
</dbReference>
<dbReference type="SUPFAM" id="SSF56801">
    <property type="entry name" value="Acetyl-CoA synthetase-like"/>
    <property type="match status" value="1"/>
</dbReference>
<feature type="region of interest" description="Disordered" evidence="1">
    <location>
        <begin position="748"/>
        <end position="770"/>
    </location>
</feature>
<dbReference type="InterPro" id="IPR020845">
    <property type="entry name" value="AMP-binding_CS"/>
</dbReference>
<gene>
    <name evidence="3" type="ORF">EZS28_020111</name>
</gene>
<dbReference type="Pfam" id="PF00501">
    <property type="entry name" value="AMP-binding"/>
    <property type="match status" value="2"/>
</dbReference>
<dbReference type="Gene3D" id="3.40.50.12780">
    <property type="entry name" value="N-terminal domain of ligase-like"/>
    <property type="match status" value="3"/>
</dbReference>
<feature type="region of interest" description="Disordered" evidence="1">
    <location>
        <begin position="300"/>
        <end position="339"/>
    </location>
</feature>
<feature type="region of interest" description="Disordered" evidence="1">
    <location>
        <begin position="863"/>
        <end position="905"/>
    </location>
</feature>
<dbReference type="InterPro" id="IPR000873">
    <property type="entry name" value="AMP-dep_synth/lig_dom"/>
</dbReference>
<sequence>MTQSEKITYTKPFVSPYRIDKSKQFEDTYQGRIKTVYHFVHEGLEKHAKNLCMGERLMQEDGKLSEYKWITYQEMWDMVQSIGTGLHGLGCLLNDRIGIMSITNPNFFMVDFMCQAYGLCSVPLYVTLGPDAVPFIINHSNCRVIFTSVENFPSIRLAARVCPNVKAVVVFGQNSDSFCSQFGERDFNPLFPRTDEDDFNFFLDTYDPTNTETYKNGKDQVPNRGAEFLKFTTSDGKSSKELEAEELAQFNLQIQSGSSGGNQDQIALNAKQAAIKNLTFRVFSWNDLKSFGEKIRKKEQELKNDEQKEQEEEENNKKRKTKQQTTEQQSTSTTTTNPTTDNYQQCYKYFNKLSDPVDPSPDSILSIMYTSGTTGTPKGVIVHHRNLIATLGTGLTYGMDIFTEENSYYAYLPLAHIFERIAECAIVSIGGRIGYSSGNTKELINEVAVLKPSLFVGVPRVMNRVYEAFITAIDQITKKSKIMKFVFNSAIKRKTRIQEEWQVSHNRKVRKLQAEIRLGDKQIQQLQEKEQWKANQNSMKAHKVTSNNKQSEIQTQILTQTEQKKGVNSTYASINTIDAGNKPKTPIYDRFVFQKFAEKLGGKIFFILCGSAPLSPNVHKFLQATLSIPISCGYSLTETTCSGAIPYYPDYTTMGTCGKVMASLEMKLRSVPDMGYFVNENSGTHQLEKYEQLEDQLILEQSSPTTDKIQIQEQLKQLQPTLDSGFGEILVRGAAVFHGYYRDPWQSREAFDDGDPNDSVPQQNETEEQKVIRETRYQQNLGWFKSGDIGHIDSAGNLTIIDRVKNIFKLAQGEYVAPEVAESLYSRCNYITQSFLYGESGWRYTVAIVVPNEQILLNRFNGNESEQQSEQPGVDQSENGQKQRKGQQQQQQQSSSGAGSQNQNQKKWIEEALKEKIENSKIKRRKIKELKEKEEQDQDKSQDKEQEKDKEEETTQKEEDITVTLSDLLPKHESEIKAFLLKEMNSIAKKQGGLSSFQLAADIILLTDQTGVPQTEGQEQKKPVLLPSFPDECFTPSLKLKRFIVAKMYKNELHSCYEKVAARLEVKS</sequence>
<evidence type="ECO:0000256" key="1">
    <source>
        <dbReference type="SAM" id="MobiDB-lite"/>
    </source>
</evidence>
<evidence type="ECO:0000313" key="3">
    <source>
        <dbReference type="EMBL" id="KAA6384363.1"/>
    </source>
</evidence>
<name>A0A5J4VPZ4_9EUKA</name>
<feature type="compositionally biased region" description="Low complexity" evidence="1">
    <location>
        <begin position="886"/>
        <end position="905"/>
    </location>
</feature>
<feature type="compositionally biased region" description="Polar residues" evidence="1">
    <location>
        <begin position="863"/>
        <end position="878"/>
    </location>
</feature>
<protein>
    <submittedName>
        <fullName evidence="3">Long-chain acyl-CoA synthetase</fullName>
    </submittedName>
</protein>
<evidence type="ECO:0000259" key="2">
    <source>
        <dbReference type="Pfam" id="PF00501"/>
    </source>
</evidence>
<feature type="domain" description="AMP-dependent synthetase/ligase" evidence="2">
    <location>
        <begin position="65"/>
        <end position="170"/>
    </location>
</feature>
<accession>A0A5J4VPZ4</accession>
<dbReference type="InterPro" id="IPR042099">
    <property type="entry name" value="ANL_N_sf"/>
</dbReference>